<organism evidence="3 4">
    <name type="scientific">Nocardia acididurans</name>
    <dbReference type="NCBI Taxonomy" id="2802282"/>
    <lineage>
        <taxon>Bacteria</taxon>
        <taxon>Bacillati</taxon>
        <taxon>Actinomycetota</taxon>
        <taxon>Actinomycetes</taxon>
        <taxon>Mycobacteriales</taxon>
        <taxon>Nocardiaceae</taxon>
        <taxon>Nocardia</taxon>
    </lineage>
</organism>
<evidence type="ECO:0000259" key="2">
    <source>
        <dbReference type="Pfam" id="PF00561"/>
    </source>
</evidence>
<evidence type="ECO:0000313" key="4">
    <source>
        <dbReference type="Proteomes" id="UP000602198"/>
    </source>
</evidence>
<dbReference type="InterPro" id="IPR029058">
    <property type="entry name" value="AB_hydrolase_fold"/>
</dbReference>
<name>A0ABS1M3N0_9NOCA</name>
<dbReference type="InterPro" id="IPR000639">
    <property type="entry name" value="Epox_hydrolase-like"/>
</dbReference>
<keyword evidence="4" id="KW-1185">Reference proteome</keyword>
<comment type="caution">
    <text evidence="3">The sequence shown here is derived from an EMBL/GenBank/DDBJ whole genome shotgun (WGS) entry which is preliminary data.</text>
</comment>
<sequence>MLDTTATASEPPAIPGVRRSFVQARGVRFHVTEAGPADGRPVLLLHGWPQHHYAWRDLLADPPEGLRIIAPDLPGYGWSGPAPHRWEKEEVASDVLALLDELRISRALLAGHDWGGYVGYRMLLRAQARFDGYLVINMSHPWVPPGDVAKQMWRFLAYQPVVAAFGMPLQQRTGLLNWLLSSAFTDKSAVDAETVRIFADRFRDPVGARAATDTYRTFWLREIPRLARTPERQRLSVPIRALFGMDDFAVHHSLAAAETARADDYTFEAVRDCGHFVPDERPDLVRARLLELAAQTA</sequence>
<evidence type="ECO:0000313" key="3">
    <source>
        <dbReference type="EMBL" id="MBL1074655.1"/>
    </source>
</evidence>
<dbReference type="PRINTS" id="PR00412">
    <property type="entry name" value="EPOXHYDRLASE"/>
</dbReference>
<dbReference type="PANTHER" id="PTHR43329">
    <property type="entry name" value="EPOXIDE HYDROLASE"/>
    <property type="match status" value="1"/>
</dbReference>
<dbReference type="SUPFAM" id="SSF53474">
    <property type="entry name" value="alpha/beta-Hydrolases"/>
    <property type="match status" value="1"/>
</dbReference>
<dbReference type="RefSeq" id="WP_201945742.1">
    <property type="nucleotide sequence ID" value="NZ_JAERRJ010000003.1"/>
</dbReference>
<gene>
    <name evidence="3" type="ORF">JK358_09620</name>
</gene>
<dbReference type="GO" id="GO:0016787">
    <property type="term" value="F:hydrolase activity"/>
    <property type="evidence" value="ECO:0007669"/>
    <property type="project" value="UniProtKB-KW"/>
</dbReference>
<feature type="domain" description="AB hydrolase-1" evidence="2">
    <location>
        <begin position="41"/>
        <end position="282"/>
    </location>
</feature>
<dbReference type="Gene3D" id="3.40.50.1820">
    <property type="entry name" value="alpha/beta hydrolase"/>
    <property type="match status" value="1"/>
</dbReference>
<protein>
    <submittedName>
        <fullName evidence="3">Alpha/beta hydrolase</fullName>
    </submittedName>
</protein>
<dbReference type="Pfam" id="PF00561">
    <property type="entry name" value="Abhydrolase_1"/>
    <property type="match status" value="1"/>
</dbReference>
<accession>A0ABS1M3N0</accession>
<keyword evidence="1 3" id="KW-0378">Hydrolase</keyword>
<proteinExistence type="predicted"/>
<evidence type="ECO:0000256" key="1">
    <source>
        <dbReference type="ARBA" id="ARBA00022801"/>
    </source>
</evidence>
<dbReference type="Proteomes" id="UP000602198">
    <property type="component" value="Unassembled WGS sequence"/>
</dbReference>
<reference evidence="3 4" key="1">
    <citation type="submission" date="2021-01" db="EMBL/GenBank/DDBJ databases">
        <title>WGS of actinomycetes isolated from Thailand.</title>
        <authorList>
            <person name="Thawai C."/>
        </authorList>
    </citation>
    <scope>NUCLEOTIDE SEQUENCE [LARGE SCALE GENOMIC DNA]</scope>
    <source>
        <strain evidence="3 4">LPG 2</strain>
    </source>
</reference>
<dbReference type="EMBL" id="JAERRJ010000003">
    <property type="protein sequence ID" value="MBL1074655.1"/>
    <property type="molecule type" value="Genomic_DNA"/>
</dbReference>
<dbReference type="InterPro" id="IPR000073">
    <property type="entry name" value="AB_hydrolase_1"/>
</dbReference>